<keyword evidence="2 3" id="KW-0802">TPR repeat</keyword>
<dbReference type="InterPro" id="IPR019734">
    <property type="entry name" value="TPR_rpt"/>
</dbReference>
<evidence type="ECO:0000313" key="5">
    <source>
        <dbReference type="Proteomes" id="UP000601435"/>
    </source>
</evidence>
<evidence type="ECO:0000313" key="4">
    <source>
        <dbReference type="EMBL" id="CAE7533108.1"/>
    </source>
</evidence>
<dbReference type="PANTHER" id="PTHR44314">
    <property type="entry name" value="CILIA- AND FLAGELLA-ASSOCIATED PROTEIN 70"/>
    <property type="match status" value="1"/>
</dbReference>
<evidence type="ECO:0000256" key="1">
    <source>
        <dbReference type="ARBA" id="ARBA00022737"/>
    </source>
</evidence>
<feature type="repeat" description="TPR" evidence="3">
    <location>
        <begin position="467"/>
        <end position="500"/>
    </location>
</feature>
<organism evidence="4 5">
    <name type="scientific">Symbiodinium necroappetens</name>
    <dbReference type="NCBI Taxonomy" id="1628268"/>
    <lineage>
        <taxon>Eukaryota</taxon>
        <taxon>Sar</taxon>
        <taxon>Alveolata</taxon>
        <taxon>Dinophyceae</taxon>
        <taxon>Suessiales</taxon>
        <taxon>Symbiodiniaceae</taxon>
        <taxon>Symbiodinium</taxon>
    </lineage>
</organism>
<dbReference type="GO" id="GO:0070062">
    <property type="term" value="C:extracellular exosome"/>
    <property type="evidence" value="ECO:0007669"/>
    <property type="project" value="TreeGrafter"/>
</dbReference>
<keyword evidence="1" id="KW-0677">Repeat</keyword>
<dbReference type="InterPro" id="IPR052628">
    <property type="entry name" value="CFAP70"/>
</dbReference>
<accession>A0A812TRC3</accession>
<comment type="caution">
    <text evidence="4">The sequence shown here is derived from an EMBL/GenBank/DDBJ whole genome shotgun (WGS) entry which is preliminary data.</text>
</comment>
<dbReference type="GO" id="GO:0060271">
    <property type="term" value="P:cilium assembly"/>
    <property type="evidence" value="ECO:0007669"/>
    <property type="project" value="TreeGrafter"/>
</dbReference>
<keyword evidence="5" id="KW-1185">Reference proteome</keyword>
<proteinExistence type="predicted"/>
<gene>
    <name evidence="4" type="primary">Cfap70</name>
    <name evidence="4" type="ORF">SNEC2469_LOCUS15326</name>
</gene>
<dbReference type="AlphaFoldDB" id="A0A812TRC3"/>
<dbReference type="InterPro" id="IPR011990">
    <property type="entry name" value="TPR-like_helical_dom_sf"/>
</dbReference>
<reference evidence="4" key="1">
    <citation type="submission" date="2021-02" db="EMBL/GenBank/DDBJ databases">
        <authorList>
            <person name="Dougan E. K."/>
            <person name="Rhodes N."/>
            <person name="Thang M."/>
            <person name="Chan C."/>
        </authorList>
    </citation>
    <scope>NUCLEOTIDE SEQUENCE</scope>
</reference>
<dbReference type="Gene3D" id="1.25.40.10">
    <property type="entry name" value="Tetratricopeptide repeat domain"/>
    <property type="match status" value="1"/>
</dbReference>
<evidence type="ECO:0000256" key="2">
    <source>
        <dbReference type="ARBA" id="ARBA00022803"/>
    </source>
</evidence>
<dbReference type="Proteomes" id="UP000601435">
    <property type="component" value="Unassembled WGS sequence"/>
</dbReference>
<sequence>MHIIGERVYDIVLRLRLVCIHGSSSSPLKRSCSGCAWLDLRSLIAPGALRVESTCALEGSDLLQSSGTFLSLSLELSFDVTPAESEDMKVHPSSLLPHRKDSPSKFSGSDGAATSFHEAVQWGCEAIFRDCPKLGSVEEAVAQLKEVNSYEDIKQHLRESIICVFRERLRKESSAVPGRPLRGKAREDFISNAYSYLQLTAADVLAKLYPPPDSKDEASDASKEADRLARLAYEAELVGKWDRAAALLQNRFLLPELGLREDPSEWVAFAKFCARRRGRQAAAEEALCQAAKLMGSGREASPELQLEVELFLGCLVLERGRYEEAIATFQAKVDKDVANPMFRFLLGLALFLRCRFDEGLAYLESSGKPREWFKGLPDEAAIVNKLKAFRKTDGPPNVLQLAGFLEQLLSFGLPSLVFTFLDQTGLLPQECLASESMVLIDAKALALDRDWHGAVARIQPLLSEASYEVCKLAGECYVQLQDFDKALQVLQAALAFDDRDEDPALYIRLGSVLLVKKRWNQARDAFLRSIQAKSTAEAWSGVAYAEFRSDQLSSCYEALCEANLLDTERTDVWALLCLVPASAQRRVTAGQKREPL</sequence>
<dbReference type="GO" id="GO:0031514">
    <property type="term" value="C:motile cilium"/>
    <property type="evidence" value="ECO:0007669"/>
    <property type="project" value="TreeGrafter"/>
</dbReference>
<dbReference type="SMART" id="SM00028">
    <property type="entry name" value="TPR"/>
    <property type="match status" value="3"/>
</dbReference>
<name>A0A812TRC3_9DINO</name>
<evidence type="ECO:0000256" key="3">
    <source>
        <dbReference type="PROSITE-ProRule" id="PRU00339"/>
    </source>
</evidence>
<dbReference type="Pfam" id="PF13432">
    <property type="entry name" value="TPR_16"/>
    <property type="match status" value="2"/>
</dbReference>
<dbReference type="EMBL" id="CAJNJA010024843">
    <property type="protein sequence ID" value="CAE7533108.1"/>
    <property type="molecule type" value="Genomic_DNA"/>
</dbReference>
<dbReference type="GO" id="GO:0003341">
    <property type="term" value="P:cilium movement"/>
    <property type="evidence" value="ECO:0007669"/>
    <property type="project" value="TreeGrafter"/>
</dbReference>
<dbReference type="PROSITE" id="PS50005">
    <property type="entry name" value="TPR"/>
    <property type="match status" value="1"/>
</dbReference>
<dbReference type="OrthoDB" id="10262375at2759"/>
<dbReference type="PANTHER" id="PTHR44314:SF1">
    <property type="entry name" value="CILIA- AND FLAGELLA-ASSOCIATED PROTEIN 70"/>
    <property type="match status" value="1"/>
</dbReference>
<protein>
    <submittedName>
        <fullName evidence="4">Cfap70 protein</fullName>
    </submittedName>
</protein>
<dbReference type="SUPFAM" id="SSF48452">
    <property type="entry name" value="TPR-like"/>
    <property type="match status" value="2"/>
</dbReference>